<evidence type="ECO:0000313" key="3">
    <source>
        <dbReference type="Proteomes" id="UP000220133"/>
    </source>
</evidence>
<gene>
    <name evidence="2" type="ORF">COR50_01845</name>
</gene>
<sequence>MPFNLSRILNLMRLHWNINRKIFTWLFIFLSLLIIGMLAFELVIEPSGYNQSRIQVILIASTIGICFLNIFIFKPLLQKEGASLLILPASLAEKALVAFIISYIIFPACCIITGMIIIKLTDLIYINYLGGITDTMIYDKFQYLVAPYLRFCMVFTLLIVFIRKYFYVKLGLGILVYMISTEIVDNGLARWIAGGKQPPEGSPRRHMDLPVKDLFVGDKNGLNKIQLQYNTHNGFHADETVWMPLNYMNIMIILFLLLLIFSFYIGYKRTQEQELTR</sequence>
<dbReference type="Proteomes" id="UP000220133">
    <property type="component" value="Chromosome"/>
</dbReference>
<feature type="transmembrane region" description="Helical" evidence="1">
    <location>
        <begin position="56"/>
        <end position="76"/>
    </location>
</feature>
<feature type="transmembrane region" description="Helical" evidence="1">
    <location>
        <begin position="96"/>
        <end position="120"/>
    </location>
</feature>
<feature type="transmembrane region" description="Helical" evidence="1">
    <location>
        <begin position="141"/>
        <end position="162"/>
    </location>
</feature>
<evidence type="ECO:0000256" key="1">
    <source>
        <dbReference type="SAM" id="Phobius"/>
    </source>
</evidence>
<feature type="transmembrane region" description="Helical" evidence="1">
    <location>
        <begin position="22"/>
        <end position="44"/>
    </location>
</feature>
<dbReference type="RefSeq" id="WP_098192394.1">
    <property type="nucleotide sequence ID" value="NZ_CP023777.1"/>
</dbReference>
<dbReference type="EMBL" id="CP023777">
    <property type="protein sequence ID" value="ATL46004.1"/>
    <property type="molecule type" value="Genomic_DNA"/>
</dbReference>
<reference evidence="2 3" key="1">
    <citation type="submission" date="2017-10" db="EMBL/GenBank/DDBJ databases">
        <title>Paenichitinophaga pekingensis gen. nov., sp. nov., isolated from activated sludge.</title>
        <authorList>
            <person name="Jin D."/>
            <person name="Kong X."/>
            <person name="Deng Y."/>
            <person name="Bai Z."/>
        </authorList>
    </citation>
    <scope>NUCLEOTIDE SEQUENCE [LARGE SCALE GENOMIC DNA]</scope>
    <source>
        <strain evidence="2 3">13</strain>
    </source>
</reference>
<name>A0A291QQ94_9BACT</name>
<evidence type="ECO:0000313" key="2">
    <source>
        <dbReference type="EMBL" id="ATL46004.1"/>
    </source>
</evidence>
<dbReference type="KEGG" id="cbae:COR50_01845"/>
<dbReference type="AlphaFoldDB" id="A0A291QQ94"/>
<organism evidence="2 3">
    <name type="scientific">Chitinophaga caeni</name>
    <dbReference type="NCBI Taxonomy" id="2029983"/>
    <lineage>
        <taxon>Bacteria</taxon>
        <taxon>Pseudomonadati</taxon>
        <taxon>Bacteroidota</taxon>
        <taxon>Chitinophagia</taxon>
        <taxon>Chitinophagales</taxon>
        <taxon>Chitinophagaceae</taxon>
        <taxon>Chitinophaga</taxon>
    </lineage>
</organism>
<keyword evidence="1" id="KW-1133">Transmembrane helix</keyword>
<protein>
    <submittedName>
        <fullName evidence="2">Uncharacterized protein</fullName>
    </submittedName>
</protein>
<keyword evidence="1" id="KW-0812">Transmembrane</keyword>
<keyword evidence="3" id="KW-1185">Reference proteome</keyword>
<accession>A0A291QQ94</accession>
<keyword evidence="1" id="KW-0472">Membrane</keyword>
<feature type="transmembrane region" description="Helical" evidence="1">
    <location>
        <begin position="247"/>
        <end position="267"/>
    </location>
</feature>
<proteinExistence type="predicted"/>